<protein>
    <submittedName>
        <fullName evidence="1">Uncharacterized protein</fullName>
    </submittedName>
</protein>
<organism evidence="1">
    <name type="scientific">hydrothermal vent metagenome</name>
    <dbReference type="NCBI Taxonomy" id="652676"/>
    <lineage>
        <taxon>unclassified sequences</taxon>
        <taxon>metagenomes</taxon>
        <taxon>ecological metagenomes</taxon>
    </lineage>
</organism>
<reference evidence="1" key="1">
    <citation type="submission" date="2015-10" db="EMBL/GenBank/DDBJ databases">
        <authorList>
            <person name="Gilbert D.G."/>
        </authorList>
    </citation>
    <scope>NUCLEOTIDE SEQUENCE</scope>
</reference>
<accession>A0A160TB95</accession>
<evidence type="ECO:0000313" key="1">
    <source>
        <dbReference type="EMBL" id="CUS41610.1"/>
    </source>
</evidence>
<name>A0A160TB95_9ZZZZ</name>
<dbReference type="EMBL" id="CZQC01000049">
    <property type="protein sequence ID" value="CUS41610.1"/>
    <property type="molecule type" value="Genomic_DNA"/>
</dbReference>
<dbReference type="AlphaFoldDB" id="A0A160TB95"/>
<sequence length="349" mass="38880">MTSSPDFSSFLSYYNSDAGRKVYIDPELILPFAEYVKPATDSGNLIASEIMQRLSSVADGKDAGQAEGKPDLYYMDFGKVTGHCVRLFYKIFQDNAGGLSRGPGVYIYNLRGFAHNPNNVGAGLFHMRYTDGSWEGTKASGREIKNKIFRIGSAQDEKGILDLNKLSEIMLKSSDQAMHKTDFDLYHSPLAVIVGDQKYTSPEGRGKIANPQELADILVGTATANEWAGQLYDKYTVYVYDESAKLLTDALRLVKGSNQVLKKFEFRLLDPHAPFSVVEKLANGFGASAVLDKNVRTPFSSSYQMLDPASYDDSNSKVYAKFQQQIQNKANISFFEMWRNMKSDTNLLS</sequence>
<proteinExistence type="predicted"/>
<gene>
    <name evidence="1" type="ORF">MGWOODY_Tha1684</name>
</gene>